<feature type="compositionally biased region" description="Low complexity" evidence="1">
    <location>
        <begin position="265"/>
        <end position="280"/>
    </location>
</feature>
<evidence type="ECO:0000256" key="1">
    <source>
        <dbReference type="SAM" id="MobiDB-lite"/>
    </source>
</evidence>
<dbReference type="Pfam" id="PF03732">
    <property type="entry name" value="Retrotrans_gag"/>
    <property type="match status" value="1"/>
</dbReference>
<dbReference type="VEuPathDB" id="VectorBase:GAUT029194"/>
<dbReference type="Proteomes" id="UP000078200">
    <property type="component" value="Unassembled WGS sequence"/>
</dbReference>
<proteinExistence type="predicted"/>
<feature type="region of interest" description="Disordered" evidence="1">
    <location>
        <begin position="173"/>
        <end position="280"/>
    </location>
</feature>
<accession>A0A1A9V8F7</accession>
<keyword evidence="4" id="KW-1185">Reference proteome</keyword>
<dbReference type="EnsemblMetazoa" id="GAUT029194-RA">
    <property type="protein sequence ID" value="GAUT029194-PA"/>
    <property type="gene ID" value="GAUT029194"/>
</dbReference>
<reference evidence="3" key="1">
    <citation type="submission" date="2020-05" db="UniProtKB">
        <authorList>
            <consortium name="EnsemblMetazoa"/>
        </authorList>
    </citation>
    <scope>IDENTIFICATION</scope>
    <source>
        <strain evidence="3">TTRI</strain>
    </source>
</reference>
<name>A0A1A9V8F7_GLOAU</name>
<feature type="region of interest" description="Disordered" evidence="1">
    <location>
        <begin position="67"/>
        <end position="117"/>
    </location>
</feature>
<sequence length="280" mass="31577">MLRDRALTWYRSNNQHWISWEKFRADFTRFFLPPRHLDRFEDDIRRRTQRPREKFHERTTRIPVVYTAPQLQPLSGTDGARQRSGGNPGGNIAKQGPTTTQRRRQNQPASTLHNETCDIPTQRLSFLPTVKGGNPTPNGTIFDVTLCNERRQIPRTDPNRRRPHNEVHKVMGAFSGLTISRPQGRQRHRVPNSDPPLAKAVPPAIHATSQANTMGKQAASGQKPKRNDNPGQNHLPSHQSSSVISRPSSAGLSGAVVVRKQRQPSTISRTIISTTPKSRQ</sequence>
<protein>
    <submittedName>
        <fullName evidence="3">Retrotrans_gag domain-containing protein</fullName>
    </submittedName>
</protein>
<evidence type="ECO:0000313" key="4">
    <source>
        <dbReference type="Proteomes" id="UP000078200"/>
    </source>
</evidence>
<feature type="domain" description="Retrotransposon gag" evidence="2">
    <location>
        <begin position="2"/>
        <end position="57"/>
    </location>
</feature>
<evidence type="ECO:0000259" key="2">
    <source>
        <dbReference type="Pfam" id="PF03732"/>
    </source>
</evidence>
<feature type="compositionally biased region" description="Polar residues" evidence="1">
    <location>
        <begin position="229"/>
        <end position="251"/>
    </location>
</feature>
<dbReference type="InterPro" id="IPR005162">
    <property type="entry name" value="Retrotrans_gag_dom"/>
</dbReference>
<dbReference type="AlphaFoldDB" id="A0A1A9V8F7"/>
<evidence type="ECO:0000313" key="3">
    <source>
        <dbReference type="EnsemblMetazoa" id="GAUT029194-PA"/>
    </source>
</evidence>
<organism evidence="3 4">
    <name type="scientific">Glossina austeni</name>
    <name type="common">Savannah tsetse fly</name>
    <dbReference type="NCBI Taxonomy" id="7395"/>
    <lineage>
        <taxon>Eukaryota</taxon>
        <taxon>Metazoa</taxon>
        <taxon>Ecdysozoa</taxon>
        <taxon>Arthropoda</taxon>
        <taxon>Hexapoda</taxon>
        <taxon>Insecta</taxon>
        <taxon>Pterygota</taxon>
        <taxon>Neoptera</taxon>
        <taxon>Endopterygota</taxon>
        <taxon>Diptera</taxon>
        <taxon>Brachycera</taxon>
        <taxon>Muscomorpha</taxon>
        <taxon>Hippoboscoidea</taxon>
        <taxon>Glossinidae</taxon>
        <taxon>Glossina</taxon>
    </lineage>
</organism>
<feature type="compositionally biased region" description="Polar residues" evidence="1">
    <location>
        <begin position="96"/>
        <end position="114"/>
    </location>
</feature>